<dbReference type="RefSeq" id="WP_029486218.1">
    <property type="nucleotide sequence ID" value="NZ_BTSN01000015.1"/>
</dbReference>
<dbReference type="Gene3D" id="3.40.630.30">
    <property type="match status" value="1"/>
</dbReference>
<keyword evidence="4" id="KW-1185">Reference proteome</keyword>
<reference evidence="2" key="2">
    <citation type="submission" date="2023-03" db="EMBL/GenBank/DDBJ databases">
        <authorList>
            <person name="Shen W."/>
            <person name="Cai J."/>
        </authorList>
    </citation>
    <scope>NUCLEOTIDE SEQUENCE</scope>
    <source>
        <strain evidence="2">K69-2</strain>
    </source>
</reference>
<evidence type="ECO:0000313" key="2">
    <source>
        <dbReference type="EMBL" id="MDT2691938.1"/>
    </source>
</evidence>
<proteinExistence type="predicted"/>
<organism evidence="3 4">
    <name type="scientific">Enterococcus gallinarum</name>
    <dbReference type="NCBI Taxonomy" id="1353"/>
    <lineage>
        <taxon>Bacteria</taxon>
        <taxon>Bacillati</taxon>
        <taxon>Bacillota</taxon>
        <taxon>Bacilli</taxon>
        <taxon>Lactobacillales</taxon>
        <taxon>Enterococcaceae</taxon>
        <taxon>Enterococcus</taxon>
    </lineage>
</organism>
<keyword evidence="2" id="KW-0012">Acyltransferase</keyword>
<evidence type="ECO:0000313" key="3">
    <source>
        <dbReference type="EMBL" id="STD83503.1"/>
    </source>
</evidence>
<sequence>MELMEYREEYKEAVTNYFLTDEMTYFTGTPQENIALSQKNPQHHPILAFSQQKLVTFFVLDAGPQKADYTDENDALLLRSFSTDARFLRRGYAKEALRLLPDFVKTHFPAMKQIVLAVNKKNSAAKKLYYSVGFVDSGEEKMGPKGPQHLLVYPL</sequence>
<dbReference type="InterPro" id="IPR016181">
    <property type="entry name" value="Acyl_CoA_acyltransferase"/>
</dbReference>
<reference evidence="3 4" key="1">
    <citation type="submission" date="2018-06" db="EMBL/GenBank/DDBJ databases">
        <authorList>
            <consortium name="Pathogen Informatics"/>
            <person name="Doyle S."/>
        </authorList>
    </citation>
    <scope>NUCLEOTIDE SEQUENCE [LARGE SCALE GENOMIC DNA]</scope>
    <source>
        <strain evidence="3 4">NCTC12360</strain>
    </source>
</reference>
<protein>
    <submittedName>
        <fullName evidence="2">GNAT family N-acetyltransferase</fullName>
        <ecNumber evidence="2">2.3.1.-</ecNumber>
    </submittedName>
    <submittedName>
        <fullName evidence="3">Ribosomal-protein-alanine acetyltransferase</fullName>
    </submittedName>
</protein>
<dbReference type="EMBL" id="JARPZN010000024">
    <property type="protein sequence ID" value="MDT2691938.1"/>
    <property type="molecule type" value="Genomic_DNA"/>
</dbReference>
<dbReference type="EC" id="2.3.1.-" evidence="2"/>
<dbReference type="EMBL" id="UFYW01000001">
    <property type="protein sequence ID" value="STD83503.1"/>
    <property type="molecule type" value="Genomic_DNA"/>
</dbReference>
<dbReference type="GO" id="GO:0016747">
    <property type="term" value="F:acyltransferase activity, transferring groups other than amino-acyl groups"/>
    <property type="evidence" value="ECO:0007669"/>
    <property type="project" value="InterPro"/>
</dbReference>
<evidence type="ECO:0000259" key="1">
    <source>
        <dbReference type="PROSITE" id="PS51186"/>
    </source>
</evidence>
<dbReference type="AlphaFoldDB" id="A0A376GZR7"/>
<dbReference type="PROSITE" id="PS51186">
    <property type="entry name" value="GNAT"/>
    <property type="match status" value="1"/>
</dbReference>
<dbReference type="SUPFAM" id="SSF55729">
    <property type="entry name" value="Acyl-CoA N-acyltransferases (Nat)"/>
    <property type="match status" value="1"/>
</dbReference>
<feature type="domain" description="N-acetyltransferase" evidence="1">
    <location>
        <begin position="1"/>
        <end position="155"/>
    </location>
</feature>
<dbReference type="Proteomes" id="UP001183682">
    <property type="component" value="Unassembled WGS sequence"/>
</dbReference>
<accession>A0A376GZR7</accession>
<dbReference type="Pfam" id="PF00583">
    <property type="entry name" value="Acetyltransf_1"/>
    <property type="match status" value="1"/>
</dbReference>
<dbReference type="Proteomes" id="UP000254807">
    <property type="component" value="Unassembled WGS sequence"/>
</dbReference>
<evidence type="ECO:0000313" key="4">
    <source>
        <dbReference type="Proteomes" id="UP000254807"/>
    </source>
</evidence>
<keyword evidence="3" id="KW-0808">Transferase</keyword>
<dbReference type="InterPro" id="IPR000182">
    <property type="entry name" value="GNAT_dom"/>
</dbReference>
<name>A0A376GZR7_ENTGA</name>
<dbReference type="OrthoDB" id="66776at2"/>
<gene>
    <name evidence="3" type="ORF">NCTC12360_01970</name>
    <name evidence="2" type="ORF">P7E30_17325</name>
</gene>